<dbReference type="PANTHER" id="PTHR35089:SF1">
    <property type="entry name" value="CHAPERONE PROTEIN SKP"/>
    <property type="match status" value="1"/>
</dbReference>
<dbReference type="InterPro" id="IPR005632">
    <property type="entry name" value="Chaperone_Skp"/>
</dbReference>
<keyword evidence="5" id="KW-1185">Reference proteome</keyword>
<evidence type="ECO:0000256" key="2">
    <source>
        <dbReference type="ARBA" id="ARBA00022729"/>
    </source>
</evidence>
<dbReference type="InterPro" id="IPR024930">
    <property type="entry name" value="Skp_dom_sf"/>
</dbReference>
<feature type="coiled-coil region" evidence="3">
    <location>
        <begin position="53"/>
        <end position="120"/>
    </location>
</feature>
<dbReference type="OrthoDB" id="5294628at2"/>
<dbReference type="Gene3D" id="3.30.910.20">
    <property type="entry name" value="Skp domain"/>
    <property type="match status" value="1"/>
</dbReference>
<accession>A0A1H3GCE7</accession>
<dbReference type="SUPFAM" id="SSF111384">
    <property type="entry name" value="OmpH-like"/>
    <property type="match status" value="1"/>
</dbReference>
<dbReference type="GO" id="GO:0005829">
    <property type="term" value="C:cytosol"/>
    <property type="evidence" value="ECO:0007669"/>
    <property type="project" value="TreeGrafter"/>
</dbReference>
<dbReference type="Pfam" id="PF03938">
    <property type="entry name" value="OmpH"/>
    <property type="match status" value="1"/>
</dbReference>
<proteinExistence type="inferred from homology"/>
<protein>
    <submittedName>
        <fullName evidence="4">Outer membrane protein</fullName>
    </submittedName>
</protein>
<evidence type="ECO:0000313" key="4">
    <source>
        <dbReference type="EMBL" id="SDY00941.1"/>
    </source>
</evidence>
<organism evidence="4 5">
    <name type="scientific">Allochromatium warmingii</name>
    <name type="common">Chromatium warmingii</name>
    <dbReference type="NCBI Taxonomy" id="61595"/>
    <lineage>
        <taxon>Bacteria</taxon>
        <taxon>Pseudomonadati</taxon>
        <taxon>Pseudomonadota</taxon>
        <taxon>Gammaproteobacteria</taxon>
        <taxon>Chromatiales</taxon>
        <taxon>Chromatiaceae</taxon>
        <taxon>Allochromatium</taxon>
    </lineage>
</organism>
<gene>
    <name evidence="4" type="ORF">SAMN05421644_12414</name>
</gene>
<evidence type="ECO:0000256" key="1">
    <source>
        <dbReference type="ARBA" id="ARBA00009091"/>
    </source>
</evidence>
<dbReference type="STRING" id="61595.SAMN05421644_12414"/>
<dbReference type="GO" id="GO:0051082">
    <property type="term" value="F:unfolded protein binding"/>
    <property type="evidence" value="ECO:0007669"/>
    <property type="project" value="InterPro"/>
</dbReference>
<dbReference type="GO" id="GO:0050821">
    <property type="term" value="P:protein stabilization"/>
    <property type="evidence" value="ECO:0007669"/>
    <property type="project" value="TreeGrafter"/>
</dbReference>
<keyword evidence="3" id="KW-0175">Coiled coil</keyword>
<evidence type="ECO:0000313" key="5">
    <source>
        <dbReference type="Proteomes" id="UP000198672"/>
    </source>
</evidence>
<name>A0A1H3GCE7_ALLWA</name>
<reference evidence="5" key="1">
    <citation type="submission" date="2016-10" db="EMBL/GenBank/DDBJ databases">
        <authorList>
            <person name="Varghese N."/>
            <person name="Submissions S."/>
        </authorList>
    </citation>
    <scope>NUCLEOTIDE SEQUENCE [LARGE SCALE GENOMIC DNA]</scope>
    <source>
        <strain evidence="5">DSM 173</strain>
    </source>
</reference>
<dbReference type="AlphaFoldDB" id="A0A1H3GCE7"/>
<dbReference type="Proteomes" id="UP000198672">
    <property type="component" value="Unassembled WGS sequence"/>
</dbReference>
<dbReference type="PROSITE" id="PS51257">
    <property type="entry name" value="PROKAR_LIPOPROTEIN"/>
    <property type="match status" value="1"/>
</dbReference>
<dbReference type="PANTHER" id="PTHR35089">
    <property type="entry name" value="CHAPERONE PROTEIN SKP"/>
    <property type="match status" value="1"/>
</dbReference>
<dbReference type="RefSeq" id="WP_091333887.1">
    <property type="nucleotide sequence ID" value="NZ_FNOW01000024.1"/>
</dbReference>
<dbReference type="EMBL" id="FNOW01000024">
    <property type="protein sequence ID" value="SDY00941.1"/>
    <property type="molecule type" value="Genomic_DNA"/>
</dbReference>
<comment type="similarity">
    <text evidence="1">Belongs to the Skp family.</text>
</comment>
<sequence>MKTHARFIPLMLLLGGCSGLVGLITVTPLAAAETETPAYRIAVVDPNRVVEQSPQYEAARDALQREIEERERNLREQQEQIAALQRQLERDGSLMSESELQRLQNDIRSRTRKVKYARDEFQDDFALRQNELRTRLSRQVQEVVVELAKEQQIDLILSEGLVYAHPRIDISEQVIERLKREFAANTAPRLDATSSR</sequence>
<evidence type="ECO:0000256" key="3">
    <source>
        <dbReference type="SAM" id="Coils"/>
    </source>
</evidence>
<dbReference type="SMART" id="SM00935">
    <property type="entry name" value="OmpH"/>
    <property type="match status" value="1"/>
</dbReference>
<keyword evidence="2" id="KW-0732">Signal</keyword>